<dbReference type="Gene3D" id="3.40.50.150">
    <property type="entry name" value="Vaccinia Virus protein VP39"/>
    <property type="match status" value="1"/>
</dbReference>
<accession>A0A9X4KMG6</accession>
<keyword evidence="1" id="KW-0808">Transferase</keyword>
<evidence type="ECO:0000313" key="1">
    <source>
        <dbReference type="EMBL" id="MDG0794590.1"/>
    </source>
</evidence>
<protein>
    <submittedName>
        <fullName evidence="1">Class I SAM-dependent methyltransferase</fullName>
        <ecNumber evidence="1">2.1.1.-</ecNumber>
    </submittedName>
</protein>
<dbReference type="Pfam" id="PF13578">
    <property type="entry name" value="Methyltransf_24"/>
    <property type="match status" value="1"/>
</dbReference>
<sequence length="339" mass="39041">MIEKTIQEYCLNRYLFLKDKNIYIFGAGLGGRLTVQTLNKLGILVEGVFDNDPQKWGSDIHKTEIISPELLKTMNTIDSFIIVAVTSNQEEVKEQLNNFGRGALNYEVALDGYIPYGFERAFEKFAQETHQKEYKDIGLQMQKIALKETATFVLENMFSAKQYWGRMDLLKAALEHVTIKGLYLEFGVYKGESINYISEIKRNEIIHGFDSFEGLPEGWIPGFEEGAFSVSALPEVNPNVKLIKGWFDESLPAFKLERDEQCAFIHVDCDLYSSTKTIFDLLKERIVKGTVIVFDEFFNYPNWRQGEYKAFQELATENNLNYEFIGYTKRGHQVGLKII</sequence>
<dbReference type="InterPro" id="IPR029063">
    <property type="entry name" value="SAM-dependent_MTases_sf"/>
</dbReference>
<dbReference type="Gene3D" id="3.40.50.720">
    <property type="entry name" value="NAD(P)-binding Rossmann-like Domain"/>
    <property type="match status" value="1"/>
</dbReference>
<dbReference type="EC" id="2.1.1.-" evidence="1"/>
<organism evidence="1 2">
    <name type="scientific">Cohnella ginsengisoli</name>
    <dbReference type="NCBI Taxonomy" id="425004"/>
    <lineage>
        <taxon>Bacteria</taxon>
        <taxon>Bacillati</taxon>
        <taxon>Bacillota</taxon>
        <taxon>Bacilli</taxon>
        <taxon>Bacillales</taxon>
        <taxon>Paenibacillaceae</taxon>
        <taxon>Cohnella</taxon>
    </lineage>
</organism>
<dbReference type="InterPro" id="IPR008884">
    <property type="entry name" value="TylF_MeTrfase"/>
</dbReference>
<evidence type="ECO:0000313" key="2">
    <source>
        <dbReference type="Proteomes" id="UP001153387"/>
    </source>
</evidence>
<dbReference type="PANTHER" id="PTHR40036">
    <property type="entry name" value="MACROCIN O-METHYLTRANSFERASE"/>
    <property type="match status" value="1"/>
</dbReference>
<dbReference type="GO" id="GO:0032259">
    <property type="term" value="P:methylation"/>
    <property type="evidence" value="ECO:0007669"/>
    <property type="project" value="UniProtKB-KW"/>
</dbReference>
<keyword evidence="1" id="KW-0489">Methyltransferase</keyword>
<name>A0A9X4KMG6_9BACL</name>
<gene>
    <name evidence="1" type="ORF">OMP38_29930</name>
</gene>
<dbReference type="SUPFAM" id="SSF53335">
    <property type="entry name" value="S-adenosyl-L-methionine-dependent methyltransferases"/>
    <property type="match status" value="2"/>
</dbReference>
<dbReference type="PANTHER" id="PTHR40036:SF1">
    <property type="entry name" value="MACROCIN O-METHYLTRANSFERASE"/>
    <property type="match status" value="1"/>
</dbReference>
<keyword evidence="2" id="KW-1185">Reference proteome</keyword>
<dbReference type="Proteomes" id="UP001153387">
    <property type="component" value="Unassembled WGS sequence"/>
</dbReference>
<dbReference type="RefSeq" id="WP_277568323.1">
    <property type="nucleotide sequence ID" value="NZ_JAPDHZ010000006.1"/>
</dbReference>
<dbReference type="GO" id="GO:0008168">
    <property type="term" value="F:methyltransferase activity"/>
    <property type="evidence" value="ECO:0007669"/>
    <property type="project" value="UniProtKB-KW"/>
</dbReference>
<reference evidence="1 2" key="1">
    <citation type="submission" date="2022-10" db="EMBL/GenBank/DDBJ databases">
        <title>Comparative genomic analysis of Cohnella hashimotonis sp. nov., isolated from the International Space Station.</title>
        <authorList>
            <person name="Simpson A."/>
            <person name="Venkateswaran K."/>
        </authorList>
    </citation>
    <scope>NUCLEOTIDE SEQUENCE [LARGE SCALE GENOMIC DNA]</scope>
    <source>
        <strain evidence="1 2">DSM 18997</strain>
    </source>
</reference>
<proteinExistence type="predicted"/>
<dbReference type="AlphaFoldDB" id="A0A9X4KMG6"/>
<dbReference type="EMBL" id="JAPDHZ010000006">
    <property type="protein sequence ID" value="MDG0794590.1"/>
    <property type="molecule type" value="Genomic_DNA"/>
</dbReference>
<comment type="caution">
    <text evidence="1">The sequence shown here is derived from an EMBL/GenBank/DDBJ whole genome shotgun (WGS) entry which is preliminary data.</text>
</comment>